<dbReference type="PANTHER" id="PTHR43806:SF11">
    <property type="entry name" value="CEREVISIN-RELATED"/>
    <property type="match status" value="1"/>
</dbReference>
<evidence type="ECO:0000256" key="2">
    <source>
        <dbReference type="ARBA" id="ARBA00022670"/>
    </source>
</evidence>
<feature type="compositionally biased region" description="Low complexity" evidence="9">
    <location>
        <begin position="241"/>
        <end position="255"/>
    </location>
</feature>
<evidence type="ECO:0000256" key="9">
    <source>
        <dbReference type="SAM" id="MobiDB-lite"/>
    </source>
</evidence>
<keyword evidence="5 7" id="KW-0720">Serine protease</keyword>
<dbReference type="InterPro" id="IPR013783">
    <property type="entry name" value="Ig-like_fold"/>
</dbReference>
<evidence type="ECO:0000256" key="7">
    <source>
        <dbReference type="PROSITE-ProRule" id="PRU01240"/>
    </source>
</evidence>
<feature type="region of interest" description="Disordered" evidence="9">
    <location>
        <begin position="240"/>
        <end position="273"/>
    </location>
</feature>
<feature type="active site" description="Charge relay system" evidence="6 7">
    <location>
        <position position="50"/>
    </location>
</feature>
<dbReference type="Pfam" id="PF06280">
    <property type="entry name" value="fn3_5"/>
    <property type="match status" value="1"/>
</dbReference>
<sequence length="1057" mass="112390">MQTASAKSTPTTTKKASSQPANQNALDKGSVPGLWAQGYRGQGMVVAVIDSGIQANKEFTLSDTSTAAISKTQAEQMIAKKGYGKYISPKIPFAYDYVNNNNDDSPADTVSGFHGLMTSGIVGANGSALQGKSKYVEGIAPEAQLLNMKVYGGFSDEWPNDVARAIHDAVDLGANVINMSLGLGIPNQSLTDQEQAAVKYATDHGVFVAVAGSNYGHAGSAQNSYNEQSNTLITIYEPANTGTTSNPAASPTATTVGDENAKAGDKSEMDEMSAWGPTPEFNLKPDISAPGQQVAVLNENNTFTTDTGTSFSSPYIAGSAALILQKLKQTQPALKGAALVNAVKIALMNAAQPMANDKYKGDLISPRVQGAGQVNVTNAADLKGAAFDPTTNQGSISLKSIGQTSKFNVAVTNHSDTDQTYHVNTSNGPFTEVRDTNKHGVGPVHDTPISGASLQSDQSDVTVAPGKTQNVQLTLNLGNSAVKNSIAEGYISFVNSDASQNLTVPYFGYYGDPTEEPAVDKPANEHVSVFNGGYLMDTKDMPLGLSDRTSLASWLNTLSNPDALRMNVPEQIQNNKVAFSPNGDGHSDAISPYVFTFQNLADVTAEITNASGKVIHTIDTETNTQKSIQENGNGFVNDLSISPSMRLNPKAMNWNGMAYDQSTGRMKVVPDGQYHYVINTTNYNDGAKKQQSFSLPFKVDTIAPKITKTAYKKGNLAVSYSDVGAGFTSISSLAVKIGGKSVGVSLNNNGKSNSGKLVYKLSTKTQKALAKAKGKMQLSLADVAGNQISKTYKAKASQYKHTSKSKAKGSKVTWTVRTNDLPSMMNHDPFAVTTRFAETNGIKFTGLNDNNLTLINATSKVYNSDTNQLTIAGKVSNPKAKLTILKSSNQNASENKVKIRKSGKFSFEMPLAPTTQRGIGYILQTTKKGKTTTAKGTLEVMIDTTPPTLNLSLGSDVQEVGDGNYTINTNESTFNVAGSVDDNVDGYRLFINSDNIFHEQNNAGFVDHTDIGANPNPHSAHQFSQSYNLQLGKNVLTVSAVDQTGNKVTKTITVTRQ</sequence>
<evidence type="ECO:0000259" key="11">
    <source>
        <dbReference type="Pfam" id="PF06280"/>
    </source>
</evidence>
<evidence type="ECO:0000256" key="5">
    <source>
        <dbReference type="ARBA" id="ARBA00022825"/>
    </source>
</evidence>
<dbReference type="PROSITE" id="PS00136">
    <property type="entry name" value="SUBTILASE_ASP"/>
    <property type="match status" value="1"/>
</dbReference>
<dbReference type="AlphaFoldDB" id="S4NM10"/>
<accession>S4NM10</accession>
<dbReference type="PROSITE" id="PS00138">
    <property type="entry name" value="SUBTILASE_SER"/>
    <property type="match status" value="1"/>
</dbReference>
<feature type="active site" description="Charge relay system" evidence="6 7">
    <location>
        <position position="114"/>
    </location>
</feature>
<dbReference type="InterPro" id="IPR034216">
    <property type="entry name" value="C5a_Peptidase"/>
</dbReference>
<dbReference type="InterPro" id="IPR010435">
    <property type="entry name" value="C5a/SBT2-like_Fn3"/>
</dbReference>
<feature type="compositionally biased region" description="Basic and acidic residues" evidence="9">
    <location>
        <begin position="259"/>
        <end position="269"/>
    </location>
</feature>
<evidence type="ECO:0000256" key="8">
    <source>
        <dbReference type="RuleBase" id="RU003355"/>
    </source>
</evidence>
<feature type="domain" description="C5a peptidase/Subtilisin-like protease SBT2-like Fn3-like" evidence="11">
    <location>
        <begin position="396"/>
        <end position="506"/>
    </location>
</feature>
<dbReference type="GO" id="GO:0004252">
    <property type="term" value="F:serine-type endopeptidase activity"/>
    <property type="evidence" value="ECO:0007669"/>
    <property type="project" value="UniProtKB-UniRule"/>
</dbReference>
<name>S4NM10_9LACO</name>
<dbReference type="GO" id="GO:0016020">
    <property type="term" value="C:membrane"/>
    <property type="evidence" value="ECO:0007669"/>
    <property type="project" value="InterPro"/>
</dbReference>
<dbReference type="eggNOG" id="COG1404">
    <property type="taxonomic scope" value="Bacteria"/>
</dbReference>
<protein>
    <submittedName>
        <fullName evidence="12">Lactocepin</fullName>
    </submittedName>
</protein>
<reference evidence="13" key="1">
    <citation type="journal article" date="2013" name="Genome Announc.">
        <title>Draft Genome Sequence of D-Branched-Chain Amino Acid Producer Lactobacillus otakiensis JCM 15040T, Isolated from a Traditional Japanese Pickle.</title>
        <authorList>
            <person name="Doi K."/>
            <person name="Mori K."/>
            <person name="Mutaguchi Y."/>
            <person name="Tashiro K."/>
            <person name="Fujino Y."/>
            <person name="Ohmori T."/>
            <person name="Kuhara S."/>
            <person name="Ohshima T."/>
        </authorList>
    </citation>
    <scope>NUCLEOTIDE SEQUENCE [LARGE SCALE GENOMIC DNA]</scope>
    <source>
        <strain evidence="13">JCM 15040</strain>
    </source>
</reference>
<comment type="similarity">
    <text evidence="1 7 8">Belongs to the peptidase S8 family.</text>
</comment>
<dbReference type="Gene3D" id="2.60.40.1710">
    <property type="entry name" value="Subtilisin-like superfamily"/>
    <property type="match status" value="1"/>
</dbReference>
<evidence type="ECO:0000256" key="6">
    <source>
        <dbReference type="PIRSR" id="PIRSR615500-1"/>
    </source>
</evidence>
<dbReference type="Proteomes" id="UP000016361">
    <property type="component" value="Unassembled WGS sequence"/>
</dbReference>
<comment type="caution">
    <text evidence="12">The sequence shown here is derived from an EMBL/GenBank/DDBJ whole genome shotgun (WGS) entry which is preliminary data.</text>
</comment>
<dbReference type="GO" id="GO:0006508">
    <property type="term" value="P:proteolysis"/>
    <property type="evidence" value="ECO:0007669"/>
    <property type="project" value="UniProtKB-KW"/>
</dbReference>
<dbReference type="Gene3D" id="2.60.40.4070">
    <property type="match status" value="1"/>
</dbReference>
<evidence type="ECO:0000256" key="1">
    <source>
        <dbReference type="ARBA" id="ARBA00011073"/>
    </source>
</evidence>
<keyword evidence="3" id="KW-0732">Signal</keyword>
<keyword evidence="13" id="KW-1185">Reference proteome</keyword>
<feature type="compositionally biased region" description="Low complexity" evidence="9">
    <location>
        <begin position="1"/>
        <end position="18"/>
    </location>
</feature>
<gene>
    <name evidence="12" type="ORF">LOT_1474</name>
</gene>
<evidence type="ECO:0000256" key="3">
    <source>
        <dbReference type="ARBA" id="ARBA00022729"/>
    </source>
</evidence>
<evidence type="ECO:0000313" key="12">
    <source>
        <dbReference type="EMBL" id="GAD16936.1"/>
    </source>
</evidence>
<dbReference type="PANTHER" id="PTHR43806">
    <property type="entry name" value="PEPTIDASE S8"/>
    <property type="match status" value="1"/>
</dbReference>
<dbReference type="PRINTS" id="PR00723">
    <property type="entry name" value="SUBTILISIN"/>
</dbReference>
<keyword evidence="2 7" id="KW-0645">Protease</keyword>
<dbReference type="STRING" id="1423780.FD05_GL002101"/>
<dbReference type="Gene3D" id="2.60.40.10">
    <property type="entry name" value="Immunoglobulins"/>
    <property type="match status" value="1"/>
</dbReference>
<evidence type="ECO:0000256" key="4">
    <source>
        <dbReference type="ARBA" id="ARBA00022801"/>
    </source>
</evidence>
<dbReference type="InterPro" id="IPR023827">
    <property type="entry name" value="Peptidase_S8_Asp-AS"/>
</dbReference>
<dbReference type="SUPFAM" id="SSF52743">
    <property type="entry name" value="Subtilisin-like"/>
    <property type="match status" value="1"/>
</dbReference>
<dbReference type="InterPro" id="IPR036852">
    <property type="entry name" value="Peptidase_S8/S53_dom_sf"/>
</dbReference>
<evidence type="ECO:0000313" key="13">
    <source>
        <dbReference type="Proteomes" id="UP000016361"/>
    </source>
</evidence>
<dbReference type="Gene3D" id="3.40.50.200">
    <property type="entry name" value="Peptidase S8/S53 domain"/>
    <property type="match status" value="1"/>
</dbReference>
<dbReference type="EMBL" id="BASH01000004">
    <property type="protein sequence ID" value="GAD16936.1"/>
    <property type="molecule type" value="Genomic_DNA"/>
</dbReference>
<feature type="region of interest" description="Disordered" evidence="9">
    <location>
        <begin position="1"/>
        <end position="29"/>
    </location>
</feature>
<feature type="active site" description="Charge relay system" evidence="6 7">
    <location>
        <position position="310"/>
    </location>
</feature>
<dbReference type="InterPro" id="IPR050131">
    <property type="entry name" value="Peptidase_S8_subtilisin-like"/>
</dbReference>
<proteinExistence type="inferred from homology"/>
<keyword evidence="4 7" id="KW-0378">Hydrolase</keyword>
<dbReference type="InterPro" id="IPR015500">
    <property type="entry name" value="Peptidase_S8_subtilisin-rel"/>
</dbReference>
<dbReference type="InterPro" id="IPR000209">
    <property type="entry name" value="Peptidase_S8/S53_dom"/>
</dbReference>
<dbReference type="InterPro" id="IPR023828">
    <property type="entry name" value="Peptidase_S8_Ser-AS"/>
</dbReference>
<dbReference type="CDD" id="cd07475">
    <property type="entry name" value="Peptidases_S8_C5a_Peptidase"/>
    <property type="match status" value="1"/>
</dbReference>
<organism evidence="12 13">
    <name type="scientific">Lentilactobacillus otakiensis DSM 19908 = JCM 15040</name>
    <dbReference type="NCBI Taxonomy" id="1423780"/>
    <lineage>
        <taxon>Bacteria</taxon>
        <taxon>Bacillati</taxon>
        <taxon>Bacillota</taxon>
        <taxon>Bacilli</taxon>
        <taxon>Lactobacillales</taxon>
        <taxon>Lactobacillaceae</taxon>
        <taxon>Lentilactobacillus</taxon>
    </lineage>
</organism>
<feature type="domain" description="Peptidase S8/S53" evidence="10">
    <location>
        <begin position="41"/>
        <end position="372"/>
    </location>
</feature>
<dbReference type="Pfam" id="PF00082">
    <property type="entry name" value="Peptidase_S8"/>
    <property type="match status" value="1"/>
</dbReference>
<dbReference type="PROSITE" id="PS51892">
    <property type="entry name" value="SUBTILASE"/>
    <property type="match status" value="1"/>
</dbReference>
<evidence type="ECO:0000259" key="10">
    <source>
        <dbReference type="Pfam" id="PF00082"/>
    </source>
</evidence>